<dbReference type="Proteomes" id="UP000241203">
    <property type="component" value="Unassembled WGS sequence"/>
</dbReference>
<dbReference type="Pfam" id="PF12849">
    <property type="entry name" value="PBP_like_2"/>
    <property type="match status" value="1"/>
</dbReference>
<evidence type="ECO:0000313" key="10">
    <source>
        <dbReference type="Proteomes" id="UP000268291"/>
    </source>
</evidence>
<dbReference type="InterPro" id="IPR024370">
    <property type="entry name" value="PBP_domain"/>
</dbReference>
<feature type="chain" id="PRO_5039487710" description="Phosphate-binding protein" evidence="5">
    <location>
        <begin position="38"/>
        <end position="379"/>
    </location>
</feature>
<dbReference type="CDD" id="cd13565">
    <property type="entry name" value="PBP2_PstS"/>
    <property type="match status" value="1"/>
</dbReference>
<evidence type="ECO:0000256" key="4">
    <source>
        <dbReference type="PIRNR" id="PIRNR002756"/>
    </source>
</evidence>
<dbReference type="InterPro" id="IPR005673">
    <property type="entry name" value="ABC_phos-bd_PstS"/>
</dbReference>
<sequence>MHRPATSRRNGHHVKFNTFGRAAAVTALAALALSGCAANEGGTAGGGSSESASDLTGTLVGAGASSQQSAQEAWTTAFQTANPDVTVEYDPAGSGAGRDTFIAGGSAFAGSDRAFNDEEVAAGEFGSCVADTGIVEIPAYISPIAVIFNLDGIDSLNLDAPTIAGIFNGSITTWNDDAIASQNPDADLPDTAITPVHRQDDSGTTENFTEYLGAAAPDVWTDEADGVWPLDGGEAASQTSGMIDAVSGGTGTIGYADASRAGDLGTVAVKVGDEYVPYSAEAAAAIVDASPVVEGRGEGDLALEIDRTTEEAGVYPVVLVSYLIGCEEYQDAASAELVKAYFSYIVSDEGQQTAADAAGSAPISADLFDKASAAIELIK</sequence>
<name>A0A2P8GRL4_9MICO</name>
<evidence type="ECO:0000256" key="2">
    <source>
        <dbReference type="ARBA" id="ARBA00022448"/>
    </source>
</evidence>
<dbReference type="PIRSF" id="PIRSF002756">
    <property type="entry name" value="PstS"/>
    <property type="match status" value="1"/>
</dbReference>
<evidence type="ECO:0000313" key="9">
    <source>
        <dbReference type="Proteomes" id="UP000241203"/>
    </source>
</evidence>
<dbReference type="Gene3D" id="3.40.190.10">
    <property type="entry name" value="Periplasmic binding protein-like II"/>
    <property type="match status" value="2"/>
</dbReference>
<feature type="domain" description="PBP" evidence="6">
    <location>
        <begin position="51"/>
        <end position="349"/>
    </location>
</feature>
<dbReference type="EMBL" id="RZGY01000001">
    <property type="protein sequence ID" value="RUQ85485.1"/>
    <property type="molecule type" value="Genomic_DNA"/>
</dbReference>
<keyword evidence="3 4" id="KW-0592">Phosphate transport</keyword>
<dbReference type="PANTHER" id="PTHR42996">
    <property type="entry name" value="PHOSPHATE-BINDING PROTEIN PSTS"/>
    <property type="match status" value="1"/>
</dbReference>
<keyword evidence="10" id="KW-1185">Reference proteome</keyword>
<dbReference type="GO" id="GO:0042301">
    <property type="term" value="F:phosphate ion binding"/>
    <property type="evidence" value="ECO:0007669"/>
    <property type="project" value="InterPro"/>
</dbReference>
<dbReference type="Proteomes" id="UP000268291">
    <property type="component" value="Unassembled WGS sequence"/>
</dbReference>
<accession>A0A2P8GRL4</accession>
<evidence type="ECO:0000313" key="7">
    <source>
        <dbReference type="EMBL" id="PSL36610.1"/>
    </source>
</evidence>
<keyword evidence="2 4" id="KW-0813">Transport</keyword>
<dbReference type="PANTHER" id="PTHR42996:SF1">
    <property type="entry name" value="PHOSPHATE-BINDING PROTEIN PSTS"/>
    <property type="match status" value="1"/>
</dbReference>
<keyword evidence="5" id="KW-0732">Signal</keyword>
<protein>
    <recommendedName>
        <fullName evidence="4">Phosphate-binding protein</fullName>
    </recommendedName>
</protein>
<dbReference type="EMBL" id="PYAU01000001">
    <property type="protein sequence ID" value="PSL36610.1"/>
    <property type="molecule type" value="Genomic_DNA"/>
</dbReference>
<reference evidence="8 10" key="2">
    <citation type="submission" date="2018-12" db="EMBL/GenBank/DDBJ databases">
        <authorList>
            <person name="hu s."/>
            <person name="Xu Y."/>
            <person name="Xu B."/>
            <person name="Li F."/>
        </authorList>
    </citation>
    <scope>NUCLEOTIDE SEQUENCE [LARGE SCALE GENOMIC DNA]</scope>
    <source>
        <strain evidence="8 10">KSW2-17</strain>
    </source>
</reference>
<comment type="caution">
    <text evidence="7">The sequence shown here is derived from an EMBL/GenBank/DDBJ whole genome shotgun (WGS) entry which is preliminary data.</text>
</comment>
<proteinExistence type="inferred from homology"/>
<evidence type="ECO:0000259" key="6">
    <source>
        <dbReference type="Pfam" id="PF12849"/>
    </source>
</evidence>
<dbReference type="InterPro" id="IPR050962">
    <property type="entry name" value="Phosphate-bind_PstS"/>
</dbReference>
<dbReference type="GO" id="GO:0035435">
    <property type="term" value="P:phosphate ion transmembrane transport"/>
    <property type="evidence" value="ECO:0007669"/>
    <property type="project" value="InterPro"/>
</dbReference>
<evidence type="ECO:0000313" key="8">
    <source>
        <dbReference type="EMBL" id="RUQ85485.1"/>
    </source>
</evidence>
<evidence type="ECO:0000256" key="1">
    <source>
        <dbReference type="ARBA" id="ARBA00008725"/>
    </source>
</evidence>
<dbReference type="GO" id="GO:0043190">
    <property type="term" value="C:ATP-binding cassette (ABC) transporter complex"/>
    <property type="evidence" value="ECO:0007669"/>
    <property type="project" value="InterPro"/>
</dbReference>
<dbReference type="AlphaFoldDB" id="A0A2P8GRL4"/>
<evidence type="ECO:0000256" key="5">
    <source>
        <dbReference type="SAM" id="SignalP"/>
    </source>
</evidence>
<reference evidence="7 9" key="1">
    <citation type="submission" date="2018-03" db="EMBL/GenBank/DDBJ databases">
        <title>Genomic Encyclopedia of Archaeal and Bacterial Type Strains, Phase II (KMG-II): from individual species to whole genera.</title>
        <authorList>
            <person name="Goeker M."/>
        </authorList>
    </citation>
    <scope>NUCLEOTIDE SEQUENCE [LARGE SCALE GENOMIC DNA]</scope>
    <source>
        <strain evidence="7 9">DSM 21548</strain>
    </source>
</reference>
<feature type="signal peptide" evidence="5">
    <location>
        <begin position="1"/>
        <end position="37"/>
    </location>
</feature>
<dbReference type="SUPFAM" id="SSF53850">
    <property type="entry name" value="Periplasmic binding protein-like II"/>
    <property type="match status" value="1"/>
</dbReference>
<evidence type="ECO:0000256" key="3">
    <source>
        <dbReference type="ARBA" id="ARBA00022592"/>
    </source>
</evidence>
<comment type="similarity">
    <text evidence="1 4">Belongs to the PstS family.</text>
</comment>
<gene>
    <name evidence="7" type="ORF">CLV49_0206</name>
    <name evidence="8" type="ORF">ELQ93_00045</name>
</gene>
<dbReference type="OrthoDB" id="9801510at2"/>
<organism evidence="7 9">
    <name type="scientific">Labedella gwakjiensis</name>
    <dbReference type="NCBI Taxonomy" id="390269"/>
    <lineage>
        <taxon>Bacteria</taxon>
        <taxon>Bacillati</taxon>
        <taxon>Actinomycetota</taxon>
        <taxon>Actinomycetes</taxon>
        <taxon>Micrococcales</taxon>
        <taxon>Microbacteriaceae</taxon>
        <taxon>Labedella</taxon>
    </lineage>
</organism>